<dbReference type="Proteomes" id="UP000215199">
    <property type="component" value="Unassembled WGS sequence"/>
</dbReference>
<reference evidence="4" key="1">
    <citation type="submission" date="2017-07" db="EMBL/GenBank/DDBJ databases">
        <title>Comparative genome mining reveals phylogenetic distribution patterns of secondary metabolites in Amycolatopsis.</title>
        <authorList>
            <person name="Adamek M."/>
            <person name="Alanjary M."/>
            <person name="Sales-Ortells H."/>
            <person name="Goodfellow M."/>
            <person name="Bull A.T."/>
            <person name="Kalinowski J."/>
            <person name="Ziemert N."/>
        </authorList>
    </citation>
    <scope>NUCLEOTIDE SEQUENCE [LARGE SCALE GENOMIC DNA]</scope>
    <source>
        <strain evidence="4">H5</strain>
    </source>
</reference>
<name>A0A229SWJ8_9PSEU</name>
<comment type="caution">
    <text evidence="3">The sequence shown here is derived from an EMBL/GenBank/DDBJ whole genome shotgun (WGS) entry which is preliminary data.</text>
</comment>
<evidence type="ECO:0000256" key="1">
    <source>
        <dbReference type="SAM" id="MobiDB-lite"/>
    </source>
</evidence>
<accession>A0A229SWJ8</accession>
<gene>
    <name evidence="3" type="ORF">CF165_32705</name>
</gene>
<dbReference type="InterPro" id="IPR041657">
    <property type="entry name" value="HTH_17"/>
</dbReference>
<feature type="domain" description="Helix-turn-helix" evidence="2">
    <location>
        <begin position="41"/>
        <end position="91"/>
    </location>
</feature>
<sequence>MHTCDESRCGSPVIKGSVVASNNGRSGKEPSKPVNQSVLNTVAETAAKLRCSVPTVRRLIKSGELNIVRIGQGRGLPRVPDSSIKAYVQRHTTCSSSS</sequence>
<feature type="region of interest" description="Disordered" evidence="1">
    <location>
        <begin position="15"/>
        <end position="35"/>
    </location>
</feature>
<evidence type="ECO:0000313" key="3">
    <source>
        <dbReference type="EMBL" id="OXM63120.1"/>
    </source>
</evidence>
<evidence type="ECO:0000259" key="2">
    <source>
        <dbReference type="Pfam" id="PF12728"/>
    </source>
</evidence>
<organism evidence="3 4">
    <name type="scientific">Amycolatopsis vastitatis</name>
    <dbReference type="NCBI Taxonomy" id="1905142"/>
    <lineage>
        <taxon>Bacteria</taxon>
        <taxon>Bacillati</taxon>
        <taxon>Actinomycetota</taxon>
        <taxon>Actinomycetes</taxon>
        <taxon>Pseudonocardiales</taxon>
        <taxon>Pseudonocardiaceae</taxon>
        <taxon>Amycolatopsis</taxon>
    </lineage>
</organism>
<protein>
    <recommendedName>
        <fullName evidence="2">Helix-turn-helix domain-containing protein</fullName>
    </recommendedName>
</protein>
<dbReference type="GO" id="GO:0003677">
    <property type="term" value="F:DNA binding"/>
    <property type="evidence" value="ECO:0007669"/>
    <property type="project" value="InterPro"/>
</dbReference>
<keyword evidence="4" id="KW-1185">Reference proteome</keyword>
<dbReference type="AlphaFoldDB" id="A0A229SWJ8"/>
<dbReference type="InterPro" id="IPR010093">
    <property type="entry name" value="SinI_DNA-bd"/>
</dbReference>
<proteinExistence type="predicted"/>
<evidence type="ECO:0000313" key="4">
    <source>
        <dbReference type="Proteomes" id="UP000215199"/>
    </source>
</evidence>
<dbReference type="Pfam" id="PF12728">
    <property type="entry name" value="HTH_17"/>
    <property type="match status" value="1"/>
</dbReference>
<dbReference type="EMBL" id="NMUL01000038">
    <property type="protein sequence ID" value="OXM63120.1"/>
    <property type="molecule type" value="Genomic_DNA"/>
</dbReference>
<dbReference type="NCBIfam" id="TIGR01764">
    <property type="entry name" value="excise"/>
    <property type="match status" value="1"/>
</dbReference>